<evidence type="ECO:0000256" key="1">
    <source>
        <dbReference type="SAM" id="MobiDB-lite"/>
    </source>
</evidence>
<sequence length="75" mass="7663">DEAITKEMHDGLGRATTTASSLEAKQGSGNISKTQTKAAPSGLSSLRTSSEGGPRCHVTMGDSPVNLPNEPPLGE</sequence>
<proteinExistence type="predicted"/>
<organism evidence="2">
    <name type="scientific">Tanacetum cinerariifolium</name>
    <name type="common">Dalmatian daisy</name>
    <name type="synonym">Chrysanthemum cinerariifolium</name>
    <dbReference type="NCBI Taxonomy" id="118510"/>
    <lineage>
        <taxon>Eukaryota</taxon>
        <taxon>Viridiplantae</taxon>
        <taxon>Streptophyta</taxon>
        <taxon>Embryophyta</taxon>
        <taxon>Tracheophyta</taxon>
        <taxon>Spermatophyta</taxon>
        <taxon>Magnoliopsida</taxon>
        <taxon>eudicotyledons</taxon>
        <taxon>Gunneridae</taxon>
        <taxon>Pentapetalae</taxon>
        <taxon>asterids</taxon>
        <taxon>campanulids</taxon>
        <taxon>Asterales</taxon>
        <taxon>Asteraceae</taxon>
        <taxon>Asteroideae</taxon>
        <taxon>Anthemideae</taxon>
        <taxon>Anthemidinae</taxon>
        <taxon>Tanacetum</taxon>
    </lineage>
</organism>
<accession>A0A699X143</accession>
<reference evidence="2" key="1">
    <citation type="journal article" date="2019" name="Sci. Rep.">
        <title>Draft genome of Tanacetum cinerariifolium, the natural source of mosquito coil.</title>
        <authorList>
            <person name="Yamashiro T."/>
            <person name="Shiraishi A."/>
            <person name="Satake H."/>
            <person name="Nakayama K."/>
        </authorList>
    </citation>
    <scope>NUCLEOTIDE SEQUENCE</scope>
</reference>
<feature type="non-terminal residue" evidence="2">
    <location>
        <position position="75"/>
    </location>
</feature>
<feature type="compositionally biased region" description="Basic and acidic residues" evidence="1">
    <location>
        <begin position="1"/>
        <end position="12"/>
    </location>
</feature>
<name>A0A699X143_TANCI</name>
<feature type="compositionally biased region" description="Polar residues" evidence="1">
    <location>
        <begin position="15"/>
        <end position="51"/>
    </location>
</feature>
<gene>
    <name evidence="2" type="ORF">Tci_922760</name>
</gene>
<feature type="region of interest" description="Disordered" evidence="1">
    <location>
        <begin position="1"/>
        <end position="75"/>
    </location>
</feature>
<evidence type="ECO:0000313" key="2">
    <source>
        <dbReference type="EMBL" id="GFD50791.1"/>
    </source>
</evidence>
<dbReference type="EMBL" id="BKCJ011761619">
    <property type="protein sequence ID" value="GFD50791.1"/>
    <property type="molecule type" value="Genomic_DNA"/>
</dbReference>
<dbReference type="AlphaFoldDB" id="A0A699X143"/>
<feature type="non-terminal residue" evidence="2">
    <location>
        <position position="1"/>
    </location>
</feature>
<protein>
    <submittedName>
        <fullName evidence="2">Uncharacterized protein</fullName>
    </submittedName>
</protein>
<comment type="caution">
    <text evidence="2">The sequence shown here is derived from an EMBL/GenBank/DDBJ whole genome shotgun (WGS) entry which is preliminary data.</text>
</comment>